<name>A0A9D4QBM2_RHISA</name>
<gene>
    <name evidence="1" type="ORF">HPB52_017940</name>
</gene>
<dbReference type="AlphaFoldDB" id="A0A9D4QBM2"/>
<organism evidence="1 2">
    <name type="scientific">Rhipicephalus sanguineus</name>
    <name type="common">Brown dog tick</name>
    <name type="synonym">Ixodes sanguineus</name>
    <dbReference type="NCBI Taxonomy" id="34632"/>
    <lineage>
        <taxon>Eukaryota</taxon>
        <taxon>Metazoa</taxon>
        <taxon>Ecdysozoa</taxon>
        <taxon>Arthropoda</taxon>
        <taxon>Chelicerata</taxon>
        <taxon>Arachnida</taxon>
        <taxon>Acari</taxon>
        <taxon>Parasitiformes</taxon>
        <taxon>Ixodida</taxon>
        <taxon>Ixodoidea</taxon>
        <taxon>Ixodidae</taxon>
        <taxon>Rhipicephalinae</taxon>
        <taxon>Rhipicephalus</taxon>
        <taxon>Rhipicephalus</taxon>
    </lineage>
</organism>
<comment type="caution">
    <text evidence="1">The sequence shown here is derived from an EMBL/GenBank/DDBJ whole genome shotgun (WGS) entry which is preliminary data.</text>
</comment>
<accession>A0A9D4QBM2</accession>
<keyword evidence="2" id="KW-1185">Reference proteome</keyword>
<proteinExistence type="predicted"/>
<reference evidence="1" key="1">
    <citation type="journal article" date="2020" name="Cell">
        <title>Large-Scale Comparative Analyses of Tick Genomes Elucidate Their Genetic Diversity and Vector Capacities.</title>
        <authorList>
            <consortium name="Tick Genome and Microbiome Consortium (TIGMIC)"/>
            <person name="Jia N."/>
            <person name="Wang J."/>
            <person name="Shi W."/>
            <person name="Du L."/>
            <person name="Sun Y."/>
            <person name="Zhan W."/>
            <person name="Jiang J.F."/>
            <person name="Wang Q."/>
            <person name="Zhang B."/>
            <person name="Ji P."/>
            <person name="Bell-Sakyi L."/>
            <person name="Cui X.M."/>
            <person name="Yuan T.T."/>
            <person name="Jiang B.G."/>
            <person name="Yang W.F."/>
            <person name="Lam T.T."/>
            <person name="Chang Q.C."/>
            <person name="Ding S.J."/>
            <person name="Wang X.J."/>
            <person name="Zhu J.G."/>
            <person name="Ruan X.D."/>
            <person name="Zhao L."/>
            <person name="Wei J.T."/>
            <person name="Ye R.Z."/>
            <person name="Que T.C."/>
            <person name="Du C.H."/>
            <person name="Zhou Y.H."/>
            <person name="Cheng J.X."/>
            <person name="Dai P.F."/>
            <person name="Guo W.B."/>
            <person name="Han X.H."/>
            <person name="Huang E.J."/>
            <person name="Li L.F."/>
            <person name="Wei W."/>
            <person name="Gao Y.C."/>
            <person name="Liu J.Z."/>
            <person name="Shao H.Z."/>
            <person name="Wang X."/>
            <person name="Wang C.C."/>
            <person name="Yang T.C."/>
            <person name="Huo Q.B."/>
            <person name="Li W."/>
            <person name="Chen H.Y."/>
            <person name="Chen S.E."/>
            <person name="Zhou L.G."/>
            <person name="Ni X.B."/>
            <person name="Tian J.H."/>
            <person name="Sheng Y."/>
            <person name="Liu T."/>
            <person name="Pan Y.S."/>
            <person name="Xia L.Y."/>
            <person name="Li J."/>
            <person name="Zhao F."/>
            <person name="Cao W.C."/>
        </authorList>
    </citation>
    <scope>NUCLEOTIDE SEQUENCE</scope>
    <source>
        <strain evidence="1">Rsan-2018</strain>
    </source>
</reference>
<dbReference type="Proteomes" id="UP000821837">
    <property type="component" value="Chromosome 11"/>
</dbReference>
<sequence>MEERLQKAALLLNRLFTLPPLQNFLQSGVAPSVPNIRILGLHLTSSLDPKYTIAGPRRTSKQVSRIIRRMFARCGGLLHRLGFNAISDHDPLTPVQELWRQKLRTFKVPSARLRPACFRQHHRALTLTPFALYGAEATWACLATRWRMPLATPFSSESLPLHVITKSRNTNGTRFSEILAYFRASRHLHPDPAHGLEKAND</sequence>
<evidence type="ECO:0000313" key="1">
    <source>
        <dbReference type="EMBL" id="KAH7972844.1"/>
    </source>
</evidence>
<dbReference type="EMBL" id="JABSTV010001247">
    <property type="protein sequence ID" value="KAH7972844.1"/>
    <property type="molecule type" value="Genomic_DNA"/>
</dbReference>
<reference evidence="1" key="2">
    <citation type="submission" date="2021-09" db="EMBL/GenBank/DDBJ databases">
        <authorList>
            <person name="Jia N."/>
            <person name="Wang J."/>
            <person name="Shi W."/>
            <person name="Du L."/>
            <person name="Sun Y."/>
            <person name="Zhan W."/>
            <person name="Jiang J."/>
            <person name="Wang Q."/>
            <person name="Zhang B."/>
            <person name="Ji P."/>
            <person name="Sakyi L.B."/>
            <person name="Cui X."/>
            <person name="Yuan T."/>
            <person name="Jiang B."/>
            <person name="Yang W."/>
            <person name="Lam T.T.-Y."/>
            <person name="Chang Q."/>
            <person name="Ding S."/>
            <person name="Wang X."/>
            <person name="Zhu J."/>
            <person name="Ruan X."/>
            <person name="Zhao L."/>
            <person name="Wei J."/>
            <person name="Que T."/>
            <person name="Du C."/>
            <person name="Cheng J."/>
            <person name="Dai P."/>
            <person name="Han X."/>
            <person name="Huang E."/>
            <person name="Gao Y."/>
            <person name="Liu J."/>
            <person name="Shao H."/>
            <person name="Ye R."/>
            <person name="Li L."/>
            <person name="Wei W."/>
            <person name="Wang X."/>
            <person name="Wang C."/>
            <person name="Huo Q."/>
            <person name="Li W."/>
            <person name="Guo W."/>
            <person name="Chen H."/>
            <person name="Chen S."/>
            <person name="Zhou L."/>
            <person name="Zhou L."/>
            <person name="Ni X."/>
            <person name="Tian J."/>
            <person name="Zhou Y."/>
            <person name="Sheng Y."/>
            <person name="Liu T."/>
            <person name="Pan Y."/>
            <person name="Xia L."/>
            <person name="Li J."/>
            <person name="Zhao F."/>
            <person name="Cao W."/>
        </authorList>
    </citation>
    <scope>NUCLEOTIDE SEQUENCE</scope>
    <source>
        <strain evidence="1">Rsan-2018</strain>
        <tissue evidence="1">Larvae</tissue>
    </source>
</reference>
<protein>
    <submittedName>
        <fullName evidence="1">Uncharacterized protein</fullName>
    </submittedName>
</protein>
<evidence type="ECO:0000313" key="2">
    <source>
        <dbReference type="Proteomes" id="UP000821837"/>
    </source>
</evidence>